<accession>A0A078ANG8</accession>
<organism evidence="5 6">
    <name type="scientific">Stylonychia lemnae</name>
    <name type="common">Ciliate</name>
    <dbReference type="NCBI Taxonomy" id="5949"/>
    <lineage>
        <taxon>Eukaryota</taxon>
        <taxon>Sar</taxon>
        <taxon>Alveolata</taxon>
        <taxon>Ciliophora</taxon>
        <taxon>Intramacronucleata</taxon>
        <taxon>Spirotrichea</taxon>
        <taxon>Stichotrichia</taxon>
        <taxon>Sporadotrichida</taxon>
        <taxon>Oxytrichidae</taxon>
        <taxon>Stylonychinae</taxon>
        <taxon>Stylonychia</taxon>
    </lineage>
</organism>
<dbReference type="Gene3D" id="3.20.20.100">
    <property type="entry name" value="NADP-dependent oxidoreductase domain"/>
    <property type="match status" value="1"/>
</dbReference>
<reference evidence="5 6" key="1">
    <citation type="submission" date="2014-06" db="EMBL/GenBank/DDBJ databases">
        <authorList>
            <person name="Swart Estienne"/>
        </authorList>
    </citation>
    <scope>NUCLEOTIDE SEQUENCE [LARGE SCALE GENOMIC DNA]</scope>
    <source>
        <strain evidence="5 6">130c</strain>
    </source>
</reference>
<dbReference type="InterPro" id="IPR023210">
    <property type="entry name" value="NADP_OxRdtase_dom"/>
</dbReference>
<comment type="similarity">
    <text evidence="1">Belongs to the shaker potassium channel beta subunit family.</text>
</comment>
<dbReference type="Pfam" id="PF00248">
    <property type="entry name" value="Aldo_ket_red"/>
    <property type="match status" value="1"/>
</dbReference>
<evidence type="ECO:0000313" key="5">
    <source>
        <dbReference type="EMBL" id="CDW82508.1"/>
    </source>
</evidence>
<dbReference type="AlphaFoldDB" id="A0A078ANG8"/>
<evidence type="ECO:0000256" key="2">
    <source>
        <dbReference type="ARBA" id="ARBA00022857"/>
    </source>
</evidence>
<gene>
    <name evidence="5" type="primary">Contig11147.g11910</name>
    <name evidence="5" type="ORF">STYLEM_11541</name>
</gene>
<evidence type="ECO:0000256" key="1">
    <source>
        <dbReference type="ARBA" id="ARBA00006515"/>
    </source>
</evidence>
<dbReference type="InterPro" id="IPR036812">
    <property type="entry name" value="NAD(P)_OxRdtase_dom_sf"/>
</dbReference>
<dbReference type="GO" id="GO:0016491">
    <property type="term" value="F:oxidoreductase activity"/>
    <property type="evidence" value="ECO:0007669"/>
    <property type="project" value="UniProtKB-KW"/>
</dbReference>
<sequence length="372" mass="42366">MDNKDSKPAMEYRYLGKTGLKVSVLSFGNMVNHQAADPQASTTEIVAKCLEYGINFFDTAEIYSLGNAEVFLGQAFKDLKVRREDIVVTTKLFFGTDGFHSLNPSWVNRKGLSRKHIIEGTRNSLKRLQLDYVDVIYAHRYDEDTPIEEVVRAFSWVIDQGHAFYWGTSEWDADQITNAILYAQAHGLHAPVTEQPQYNMYVRDRLEKEYATLFKLYGYGTTCWSPLAQGLLTGRYNDGNMPEDSRFVVDNSFKDFKDRAMNQLFGPGKKEKTIEALNKLAELAKQHGFTQTQLALAWALANTDVSSLILGFSKAHYVEENVKALDLYRKWNQELESAVEGILGNTPAASINPREFRLNKTRRQQQVLFGKL</sequence>
<dbReference type="FunCoup" id="A0A078ANG8">
    <property type="interactions" value="19"/>
</dbReference>
<feature type="domain" description="NADP-dependent oxidoreductase" evidence="4">
    <location>
        <begin position="27"/>
        <end position="327"/>
    </location>
</feature>
<name>A0A078ANG8_STYLE</name>
<proteinExistence type="inferred from homology"/>
<protein>
    <submittedName>
        <fullName evidence="5">Aldo keto reductase family protein</fullName>
    </submittedName>
</protein>
<dbReference type="OrthoDB" id="2310150at2759"/>
<dbReference type="InParanoid" id="A0A078ANG8"/>
<dbReference type="SUPFAM" id="SSF51430">
    <property type="entry name" value="NAD(P)-linked oxidoreductase"/>
    <property type="match status" value="1"/>
</dbReference>
<keyword evidence="2" id="KW-0521">NADP</keyword>
<evidence type="ECO:0000313" key="6">
    <source>
        <dbReference type="Proteomes" id="UP000039865"/>
    </source>
</evidence>
<dbReference type="InterPro" id="IPR005399">
    <property type="entry name" value="K_chnl_volt-dep_bsu_KCNAB-rel"/>
</dbReference>
<dbReference type="PANTHER" id="PTHR43150">
    <property type="entry name" value="HYPERKINETIC, ISOFORM M"/>
    <property type="match status" value="1"/>
</dbReference>
<evidence type="ECO:0000259" key="4">
    <source>
        <dbReference type="Pfam" id="PF00248"/>
    </source>
</evidence>
<dbReference type="PRINTS" id="PR01577">
    <property type="entry name" value="KCNABCHANNEL"/>
</dbReference>
<evidence type="ECO:0000256" key="3">
    <source>
        <dbReference type="ARBA" id="ARBA00023002"/>
    </source>
</evidence>
<dbReference type="Proteomes" id="UP000039865">
    <property type="component" value="Unassembled WGS sequence"/>
</dbReference>
<keyword evidence="3" id="KW-0560">Oxidoreductase</keyword>
<dbReference type="OMA" id="YLPWSPL"/>
<dbReference type="PANTHER" id="PTHR43150:SF2">
    <property type="entry name" value="HYPERKINETIC, ISOFORM M"/>
    <property type="match status" value="1"/>
</dbReference>
<keyword evidence="6" id="KW-1185">Reference proteome</keyword>
<dbReference type="EMBL" id="CCKQ01010977">
    <property type="protein sequence ID" value="CDW82508.1"/>
    <property type="molecule type" value="Genomic_DNA"/>
</dbReference>